<dbReference type="Proteomes" id="UP000178585">
    <property type="component" value="Unassembled WGS sequence"/>
</dbReference>
<dbReference type="STRING" id="1797245.A2949_00945"/>
<proteinExistence type="predicted"/>
<dbReference type="EMBL" id="MEWZ01000014">
    <property type="protein sequence ID" value="OGC86785.1"/>
    <property type="molecule type" value="Genomic_DNA"/>
</dbReference>
<evidence type="ECO:0000259" key="1">
    <source>
        <dbReference type="Pfam" id="PF03372"/>
    </source>
</evidence>
<dbReference type="InterPro" id="IPR005135">
    <property type="entry name" value="Endo/exonuclease/phosphatase"/>
</dbReference>
<dbReference type="AlphaFoldDB" id="A0A1F4XYI2"/>
<evidence type="ECO:0000313" key="3">
    <source>
        <dbReference type="Proteomes" id="UP000178585"/>
    </source>
</evidence>
<dbReference type="SUPFAM" id="SSF56219">
    <property type="entry name" value="DNase I-like"/>
    <property type="match status" value="1"/>
</dbReference>
<dbReference type="InterPro" id="IPR036691">
    <property type="entry name" value="Endo/exonu/phosph_ase_sf"/>
</dbReference>
<dbReference type="Pfam" id="PF03372">
    <property type="entry name" value="Exo_endo_phos"/>
    <property type="match status" value="1"/>
</dbReference>
<sequence>MLCGDFNLLPDTESLKRLEGIGLRNLIKEYGITSTRTSFYDKPAKFADYALVSEGIEVKDFKILPDEVSDHSPMYLEFE</sequence>
<comment type="caution">
    <text evidence="2">The sequence shown here is derived from an EMBL/GenBank/DDBJ whole genome shotgun (WGS) entry which is preliminary data.</text>
</comment>
<reference evidence="2 3" key="1">
    <citation type="journal article" date="2016" name="Nat. Commun.">
        <title>Thousands of microbial genomes shed light on interconnected biogeochemical processes in an aquifer system.</title>
        <authorList>
            <person name="Anantharaman K."/>
            <person name="Brown C.T."/>
            <person name="Hug L.A."/>
            <person name="Sharon I."/>
            <person name="Castelle C.J."/>
            <person name="Probst A.J."/>
            <person name="Thomas B.C."/>
            <person name="Singh A."/>
            <person name="Wilkins M.J."/>
            <person name="Karaoz U."/>
            <person name="Brodie E.L."/>
            <person name="Williams K.H."/>
            <person name="Hubbard S.S."/>
            <person name="Banfield J.F."/>
        </authorList>
    </citation>
    <scope>NUCLEOTIDE SEQUENCE [LARGE SCALE GENOMIC DNA]</scope>
</reference>
<gene>
    <name evidence="2" type="ORF">A2949_00945</name>
</gene>
<accession>A0A1F4XYI2</accession>
<protein>
    <recommendedName>
        <fullName evidence="1">Endonuclease/exonuclease/phosphatase domain-containing protein</fullName>
    </recommendedName>
</protein>
<name>A0A1F4XYI2_9BACT</name>
<feature type="domain" description="Endonuclease/exonuclease/phosphatase" evidence="1">
    <location>
        <begin position="2"/>
        <end position="71"/>
    </location>
</feature>
<dbReference type="GO" id="GO:0003824">
    <property type="term" value="F:catalytic activity"/>
    <property type="evidence" value="ECO:0007669"/>
    <property type="project" value="InterPro"/>
</dbReference>
<dbReference type="Gene3D" id="3.60.10.10">
    <property type="entry name" value="Endonuclease/exonuclease/phosphatase"/>
    <property type="match status" value="1"/>
</dbReference>
<evidence type="ECO:0000313" key="2">
    <source>
        <dbReference type="EMBL" id="OGC86785.1"/>
    </source>
</evidence>
<organism evidence="2 3">
    <name type="scientific">Candidatus Adlerbacteria bacterium RIFCSPLOWO2_01_FULL_54_21b</name>
    <dbReference type="NCBI Taxonomy" id="1797245"/>
    <lineage>
        <taxon>Bacteria</taxon>
        <taxon>Candidatus Adleribacteriota</taxon>
    </lineage>
</organism>